<reference evidence="5 6" key="1">
    <citation type="submission" date="2019-03" db="EMBL/GenBank/DDBJ databases">
        <title>Genomic Encyclopedia of Type Strains, Phase IV (KMG-IV): sequencing the most valuable type-strain genomes for metagenomic binning, comparative biology and taxonomic classification.</title>
        <authorList>
            <person name="Goeker M."/>
        </authorList>
    </citation>
    <scope>NUCLEOTIDE SEQUENCE [LARGE SCALE GENOMIC DNA]</scope>
    <source>
        <strain evidence="5 6">DSM 44496</strain>
    </source>
</reference>
<keyword evidence="3" id="KW-0963">Cytoplasm</keyword>
<evidence type="ECO:0000313" key="6">
    <source>
        <dbReference type="Proteomes" id="UP000295087"/>
    </source>
</evidence>
<comment type="subcellular location">
    <subcellularLocation>
        <location evidence="1">Cytoplasm</location>
    </subcellularLocation>
</comment>
<comment type="similarity">
    <text evidence="2">Belongs to the EspG family.</text>
</comment>
<keyword evidence="4" id="KW-0143">Chaperone</keyword>
<accession>A0A4R6PXD0</accession>
<dbReference type="Proteomes" id="UP000295087">
    <property type="component" value="Unassembled WGS sequence"/>
</dbReference>
<dbReference type="InterPro" id="IPR025734">
    <property type="entry name" value="EspG"/>
</dbReference>
<keyword evidence="6" id="KW-1185">Reference proteome</keyword>
<evidence type="ECO:0000256" key="4">
    <source>
        <dbReference type="ARBA" id="ARBA00023186"/>
    </source>
</evidence>
<comment type="caution">
    <text evidence="5">The sequence shown here is derived from an EMBL/GenBank/DDBJ whole genome shotgun (WGS) entry which is preliminary data.</text>
</comment>
<protein>
    <submittedName>
        <fullName evidence="5">ESAT-6 protein secretion system EspG family protein</fullName>
    </submittedName>
</protein>
<gene>
    <name evidence="5" type="ORF">DFR75_1012163</name>
</gene>
<organism evidence="5 6">
    <name type="scientific">Nocardia ignorata</name>
    <dbReference type="NCBI Taxonomy" id="145285"/>
    <lineage>
        <taxon>Bacteria</taxon>
        <taxon>Bacillati</taxon>
        <taxon>Actinomycetota</taxon>
        <taxon>Actinomycetes</taxon>
        <taxon>Mycobacteriales</taxon>
        <taxon>Nocardiaceae</taxon>
        <taxon>Nocardia</taxon>
    </lineage>
</organism>
<proteinExistence type="inferred from homology"/>
<evidence type="ECO:0000313" key="5">
    <source>
        <dbReference type="EMBL" id="TDP43043.1"/>
    </source>
</evidence>
<dbReference type="EMBL" id="SNXK01000001">
    <property type="protein sequence ID" value="TDP43043.1"/>
    <property type="molecule type" value="Genomic_DNA"/>
</dbReference>
<dbReference type="AlphaFoldDB" id="A0A4R6PXD0"/>
<evidence type="ECO:0000256" key="3">
    <source>
        <dbReference type="ARBA" id="ARBA00022490"/>
    </source>
</evidence>
<evidence type="ECO:0000256" key="1">
    <source>
        <dbReference type="ARBA" id="ARBA00004496"/>
    </source>
</evidence>
<name>A0A4R6PXD0_NOCIG</name>
<evidence type="ECO:0000256" key="2">
    <source>
        <dbReference type="ARBA" id="ARBA00006411"/>
    </source>
</evidence>
<dbReference type="Pfam" id="PF14011">
    <property type="entry name" value="ESX-1_EspG"/>
    <property type="match status" value="1"/>
</dbReference>
<sequence length="259" mass="28824">MEQSRFPVRTWHLTALDFRTLWEAAGRDVLPYPLQHQYTDVETYAEVLRLRRKAAENLMAEFDSDLDRAMAALLAPHARVEVAGASRGVRTIRAHGGTRDTYASLAVQAPGDTRNPGDITLHLMTPNTLAAAVLSTLPKVSPGRGREIRVTAAELAAPPPHTRDRWNPTPREQLESFLAKPTDTLTHIGVYAHASVDNRHTEGRDDFQLHDLPGDGRYVFYGETTFTVKPTTPTRIHKTLTEILYTTATKARTGTQLPN</sequence>